<dbReference type="Gene3D" id="3.30.2310.20">
    <property type="entry name" value="RelE-like"/>
    <property type="match status" value="1"/>
</dbReference>
<dbReference type="NCBIfam" id="TIGR02116">
    <property type="entry name" value="toxin_Txe_YoeB"/>
    <property type="match status" value="1"/>
</dbReference>
<keyword evidence="2" id="KW-1185">Reference proteome</keyword>
<dbReference type="GO" id="GO:0006401">
    <property type="term" value="P:RNA catabolic process"/>
    <property type="evidence" value="ECO:0007669"/>
    <property type="project" value="InterPro"/>
</dbReference>
<dbReference type="Proteomes" id="UP000887116">
    <property type="component" value="Unassembled WGS sequence"/>
</dbReference>
<dbReference type="GO" id="GO:0004519">
    <property type="term" value="F:endonuclease activity"/>
    <property type="evidence" value="ECO:0007669"/>
    <property type="project" value="InterPro"/>
</dbReference>
<name>A0A8X6KPC4_TRICU</name>
<organism evidence="1 2">
    <name type="scientific">Trichonephila clavata</name>
    <name type="common">Joro spider</name>
    <name type="synonym">Nephila clavata</name>
    <dbReference type="NCBI Taxonomy" id="2740835"/>
    <lineage>
        <taxon>Eukaryota</taxon>
        <taxon>Metazoa</taxon>
        <taxon>Ecdysozoa</taxon>
        <taxon>Arthropoda</taxon>
        <taxon>Chelicerata</taxon>
        <taxon>Arachnida</taxon>
        <taxon>Araneae</taxon>
        <taxon>Araneomorphae</taxon>
        <taxon>Entelegynae</taxon>
        <taxon>Araneoidea</taxon>
        <taxon>Nephilidae</taxon>
        <taxon>Trichonephila</taxon>
    </lineage>
</organism>
<dbReference type="EMBL" id="BMAO01022064">
    <property type="protein sequence ID" value="GFQ79396.1"/>
    <property type="molecule type" value="Genomic_DNA"/>
</dbReference>
<dbReference type="InterPro" id="IPR009614">
    <property type="entry name" value="YoeB_toxin"/>
</dbReference>
<evidence type="ECO:0000313" key="2">
    <source>
        <dbReference type="Proteomes" id="UP000887116"/>
    </source>
</evidence>
<dbReference type="Pfam" id="PF06769">
    <property type="entry name" value="YoeB_toxin"/>
    <property type="match status" value="1"/>
</dbReference>
<proteinExistence type="predicted"/>
<accession>A0A8X6KPC4</accession>
<comment type="caution">
    <text evidence="1">The sequence shown here is derived from an EMBL/GenBank/DDBJ whole genome shotgun (WGS) entry which is preliminary data.</text>
</comment>
<sequence>MYDLYFTKDAANDFKKIDRSNLKKQVYKLLDIIKNDPFVNPPPYKKLRGIYAKSYSRRINLKHRLFYEVDEVVFFLCSSINTAIAKDFGKQAATFEIKEEGFISMMQRKLQSLNIAKHQQKMQDLARKKVEEPVAKASSS</sequence>
<dbReference type="InterPro" id="IPR035093">
    <property type="entry name" value="RelE/ParE_toxin_dom_sf"/>
</dbReference>
<evidence type="ECO:0000313" key="1">
    <source>
        <dbReference type="EMBL" id="GFQ79396.1"/>
    </source>
</evidence>
<protein>
    <submittedName>
        <fullName evidence="1">Toxin of toxin-antitoxin system</fullName>
    </submittedName>
</protein>
<dbReference type="OrthoDB" id="10233996at2759"/>
<gene>
    <name evidence="1" type="primary">RiCNE_12500</name>
    <name evidence="1" type="ORF">TNCT_186471</name>
</gene>
<dbReference type="AlphaFoldDB" id="A0A8X6KPC4"/>
<reference evidence="1" key="1">
    <citation type="submission" date="2020-07" db="EMBL/GenBank/DDBJ databases">
        <title>Multicomponent nature underlies the extraordinary mechanical properties of spider dragline silk.</title>
        <authorList>
            <person name="Kono N."/>
            <person name="Nakamura H."/>
            <person name="Mori M."/>
            <person name="Yoshida Y."/>
            <person name="Ohtoshi R."/>
            <person name="Malay A.D."/>
            <person name="Moran D.A.P."/>
            <person name="Tomita M."/>
            <person name="Numata K."/>
            <person name="Arakawa K."/>
        </authorList>
    </citation>
    <scope>NUCLEOTIDE SEQUENCE</scope>
</reference>
<dbReference type="SUPFAM" id="SSF143011">
    <property type="entry name" value="RelE-like"/>
    <property type="match status" value="1"/>
</dbReference>